<dbReference type="CDD" id="cd00834">
    <property type="entry name" value="KAS_I_II"/>
    <property type="match status" value="1"/>
</dbReference>
<comment type="similarity">
    <text evidence="1 3">Belongs to the thiolase-like superfamily. Beta-ketoacyl-ACP synthases family.</text>
</comment>
<dbReference type="SMART" id="SM00825">
    <property type="entry name" value="PKS_KS"/>
    <property type="match status" value="1"/>
</dbReference>
<dbReference type="InterPro" id="IPR014031">
    <property type="entry name" value="Ketoacyl_synth_C"/>
</dbReference>
<dbReference type="InterPro" id="IPR016039">
    <property type="entry name" value="Thiolase-like"/>
</dbReference>
<dbReference type="GO" id="GO:0006633">
    <property type="term" value="P:fatty acid biosynthetic process"/>
    <property type="evidence" value="ECO:0007669"/>
    <property type="project" value="TreeGrafter"/>
</dbReference>
<dbReference type="PANTHER" id="PTHR11712">
    <property type="entry name" value="POLYKETIDE SYNTHASE-RELATED"/>
    <property type="match status" value="1"/>
</dbReference>
<keyword evidence="2 3" id="KW-0808">Transferase</keyword>
<dbReference type="Proteomes" id="UP000034838">
    <property type="component" value="Unassembled WGS sequence"/>
</dbReference>
<evidence type="ECO:0000313" key="6">
    <source>
        <dbReference type="Proteomes" id="UP000034838"/>
    </source>
</evidence>
<evidence type="ECO:0000256" key="2">
    <source>
        <dbReference type="ARBA" id="ARBA00022679"/>
    </source>
</evidence>
<dbReference type="InterPro" id="IPR020841">
    <property type="entry name" value="PKS_Beta-ketoAc_synthase_dom"/>
</dbReference>
<comment type="caution">
    <text evidence="5">The sequence shown here is derived from an EMBL/GenBank/DDBJ whole genome shotgun (WGS) entry which is preliminary data.</text>
</comment>
<dbReference type="Gene3D" id="3.40.47.10">
    <property type="match status" value="1"/>
</dbReference>
<keyword evidence="6" id="KW-1185">Reference proteome</keyword>
<dbReference type="Pfam" id="PF02801">
    <property type="entry name" value="Ketoacyl-synt_C"/>
    <property type="match status" value="1"/>
</dbReference>
<dbReference type="GO" id="GO:0004315">
    <property type="term" value="F:3-oxoacyl-[acyl-carrier-protein] synthase activity"/>
    <property type="evidence" value="ECO:0007669"/>
    <property type="project" value="TreeGrafter"/>
</dbReference>
<gene>
    <name evidence="5" type="ORF">VT52_024375</name>
</gene>
<evidence type="ECO:0000256" key="1">
    <source>
        <dbReference type="ARBA" id="ARBA00008467"/>
    </source>
</evidence>
<dbReference type="AlphaFoldDB" id="A0A1J4PZ38"/>
<evidence type="ECO:0000256" key="3">
    <source>
        <dbReference type="RuleBase" id="RU003694"/>
    </source>
</evidence>
<proteinExistence type="inferred from homology"/>
<protein>
    <submittedName>
        <fullName evidence="5">3-oxoacyl-ACP synthase</fullName>
    </submittedName>
</protein>
<dbReference type="OrthoDB" id="9808669at2"/>
<evidence type="ECO:0000259" key="4">
    <source>
        <dbReference type="PROSITE" id="PS52004"/>
    </source>
</evidence>
<name>A0A1J4PZ38_9ACTN</name>
<dbReference type="PROSITE" id="PS52004">
    <property type="entry name" value="KS3_2"/>
    <property type="match status" value="1"/>
</dbReference>
<dbReference type="RefSeq" id="WP_071387644.1">
    <property type="nucleotide sequence ID" value="NZ_LBDA02000056.1"/>
</dbReference>
<sequence>MSARDAQGRFRVAVTGIGVKSPAGNTPEEAFRTFLAAMSTAAAVDRLAAESVPVRFACLVPPFEPEAYLTRREARQIDRVTMLALCAAADAVTDARLPGDLVAPERTGVQLGTGIGGLPSMEATALDHGGFPMGMPVHTVPRTMTNSPACRIAMRFGFRGSCTTYATACASGTTALGEAARKIRHGELDVALAGGADAPVTTVIMSGFARMRALSLRNEEPRLASRPFAADRDGFVVGEGAALMVLERWDLAVARGASIHGEITGYADNCDAFHIVAPHRDGSVAAACMRSALADAGLSPADIGHVNAHGTSTLLNDRAEAAAIHHCFAGQSPPVTALKGVTGHLIGGSGALEAALALRCAAAGLVPAIANTRTSPEAGLVDLVTGAPRTVRPAPVLSNSFGFGGQNACLVLSPAH</sequence>
<reference evidence="5" key="1">
    <citation type="submission" date="2016-10" db="EMBL/GenBank/DDBJ databases">
        <title>Genome sequence of Streptomyces malaysiense MUSC 136.</title>
        <authorList>
            <person name="Lee L.-H."/>
            <person name="Ser H.-L."/>
        </authorList>
    </citation>
    <scope>NUCLEOTIDE SEQUENCE [LARGE SCALE GENOMIC DNA]</scope>
    <source>
        <strain evidence="5">MUSC 136</strain>
    </source>
</reference>
<evidence type="ECO:0000313" key="5">
    <source>
        <dbReference type="EMBL" id="OIK25088.1"/>
    </source>
</evidence>
<organism evidence="5 6">
    <name type="scientific">Streptomyces malaysiense</name>
    <dbReference type="NCBI Taxonomy" id="1428626"/>
    <lineage>
        <taxon>Bacteria</taxon>
        <taxon>Bacillati</taxon>
        <taxon>Actinomycetota</taxon>
        <taxon>Actinomycetes</taxon>
        <taxon>Kitasatosporales</taxon>
        <taxon>Streptomycetaceae</taxon>
        <taxon>Streptomyces</taxon>
    </lineage>
</organism>
<dbReference type="PANTHER" id="PTHR11712:SF336">
    <property type="entry name" value="3-OXOACYL-[ACYL-CARRIER-PROTEIN] SYNTHASE, MITOCHONDRIAL"/>
    <property type="match status" value="1"/>
</dbReference>
<dbReference type="SUPFAM" id="SSF53901">
    <property type="entry name" value="Thiolase-like"/>
    <property type="match status" value="2"/>
</dbReference>
<feature type="domain" description="Ketosynthase family 3 (KS3)" evidence="4">
    <location>
        <begin position="9"/>
        <end position="414"/>
    </location>
</feature>
<dbReference type="Pfam" id="PF00109">
    <property type="entry name" value="ketoacyl-synt"/>
    <property type="match status" value="1"/>
</dbReference>
<dbReference type="InterPro" id="IPR014030">
    <property type="entry name" value="Ketoacyl_synth_N"/>
</dbReference>
<accession>A0A1J4PZ38</accession>
<dbReference type="NCBIfam" id="NF005589">
    <property type="entry name" value="PRK07314.1"/>
    <property type="match status" value="1"/>
</dbReference>
<dbReference type="EMBL" id="LBDA02000056">
    <property type="protein sequence ID" value="OIK25088.1"/>
    <property type="molecule type" value="Genomic_DNA"/>
</dbReference>
<dbReference type="InterPro" id="IPR000794">
    <property type="entry name" value="Beta-ketoacyl_synthase"/>
</dbReference>
<dbReference type="FunFam" id="3.40.47.10:FF:000018">
    <property type="entry name" value="3-oxoacyl-[acyl-carrier-protein] synthase 2"/>
    <property type="match status" value="1"/>
</dbReference>